<reference evidence="1 2" key="1">
    <citation type="submission" date="2020-05" db="EMBL/GenBank/DDBJ databases">
        <title>Identification and distribution of gene clusters putatively required for synthesis of sphingolipid metabolism inhibitors in phylogenetically diverse species of the filamentous fungus Fusarium.</title>
        <authorList>
            <person name="Kim H.-S."/>
            <person name="Busman M."/>
            <person name="Brown D.W."/>
            <person name="Divon H."/>
            <person name="Uhlig S."/>
            <person name="Proctor R.H."/>
        </authorList>
    </citation>
    <scope>NUCLEOTIDE SEQUENCE [LARGE SCALE GENOMIC DNA]</scope>
    <source>
        <strain evidence="1 2">NRRL 66235</strain>
    </source>
</reference>
<sequence length="67" mass="7614">MVYVYVTKWVSLCVGPRLELYKMALEIRGWVDERRGVEGLGTAPNPESDLRCLRVLVEVSGTAVRYI</sequence>
<accession>A0A8H5XMF9</accession>
<dbReference type="EMBL" id="JAAOAN010001272">
    <property type="protein sequence ID" value="KAF5696092.1"/>
    <property type="molecule type" value="Genomic_DNA"/>
</dbReference>
<protein>
    <submittedName>
        <fullName evidence="1">Uncharacterized protein</fullName>
    </submittedName>
</protein>
<feature type="non-terminal residue" evidence="1">
    <location>
        <position position="67"/>
    </location>
</feature>
<name>A0A8H5XMF9_9HYPO</name>
<proteinExistence type="predicted"/>
<gene>
    <name evidence="1" type="ORF">FMUND_15788</name>
</gene>
<dbReference type="Proteomes" id="UP000544331">
    <property type="component" value="Unassembled WGS sequence"/>
</dbReference>
<evidence type="ECO:0000313" key="1">
    <source>
        <dbReference type="EMBL" id="KAF5696092.1"/>
    </source>
</evidence>
<comment type="caution">
    <text evidence="1">The sequence shown here is derived from an EMBL/GenBank/DDBJ whole genome shotgun (WGS) entry which is preliminary data.</text>
</comment>
<evidence type="ECO:0000313" key="2">
    <source>
        <dbReference type="Proteomes" id="UP000544331"/>
    </source>
</evidence>
<keyword evidence="2" id="KW-1185">Reference proteome</keyword>
<organism evidence="1 2">
    <name type="scientific">Fusarium mundagurra</name>
    <dbReference type="NCBI Taxonomy" id="1567541"/>
    <lineage>
        <taxon>Eukaryota</taxon>
        <taxon>Fungi</taxon>
        <taxon>Dikarya</taxon>
        <taxon>Ascomycota</taxon>
        <taxon>Pezizomycotina</taxon>
        <taxon>Sordariomycetes</taxon>
        <taxon>Hypocreomycetidae</taxon>
        <taxon>Hypocreales</taxon>
        <taxon>Nectriaceae</taxon>
        <taxon>Fusarium</taxon>
        <taxon>Fusarium fujikuroi species complex</taxon>
    </lineage>
</organism>
<dbReference type="AlphaFoldDB" id="A0A8H5XMF9"/>